<dbReference type="OrthoDB" id="9780824at2"/>
<feature type="domain" description="HTH tetR-type" evidence="5">
    <location>
        <begin position="3"/>
        <end position="63"/>
    </location>
</feature>
<name>A0A1H8BPD9_9BACL</name>
<keyword evidence="7" id="KW-1185">Reference proteome</keyword>
<keyword evidence="2 4" id="KW-0238">DNA-binding</keyword>
<feature type="DNA-binding region" description="H-T-H motif" evidence="4">
    <location>
        <begin position="26"/>
        <end position="45"/>
    </location>
</feature>
<dbReference type="Gene3D" id="1.10.357.10">
    <property type="entry name" value="Tetracycline Repressor, domain 2"/>
    <property type="match status" value="1"/>
</dbReference>
<evidence type="ECO:0000313" key="7">
    <source>
        <dbReference type="Proteomes" id="UP000199695"/>
    </source>
</evidence>
<dbReference type="GO" id="GO:0003700">
    <property type="term" value="F:DNA-binding transcription factor activity"/>
    <property type="evidence" value="ECO:0007669"/>
    <property type="project" value="TreeGrafter"/>
</dbReference>
<dbReference type="SUPFAM" id="SSF48498">
    <property type="entry name" value="Tetracyclin repressor-like, C-terminal domain"/>
    <property type="match status" value="1"/>
</dbReference>
<dbReference type="Pfam" id="PF17932">
    <property type="entry name" value="TetR_C_24"/>
    <property type="match status" value="1"/>
</dbReference>
<sequence>MRHEKVDVIFQAAVQVFAESGFDQAKMDDIAQAAGVAKGTIYYHFKSKEELFVGLMNEGMKRLIDCARRSIAVHDSPAEQLKALLHAHVHFFIQNEKLAKLVLNEAFGTKERQQQFRAKIREYLNLIQEILQKGMETGEFQLEHPQETASAVFGAASVVVLQKIYSLEQYGTQASVEAKIPAMIDSLQRVFFSGLTNHKT</sequence>
<dbReference type="Proteomes" id="UP000199695">
    <property type="component" value="Unassembled WGS sequence"/>
</dbReference>
<evidence type="ECO:0000313" key="6">
    <source>
        <dbReference type="EMBL" id="SEM84740.1"/>
    </source>
</evidence>
<accession>A0A1H8BPD9</accession>
<dbReference type="EMBL" id="FOCQ01000002">
    <property type="protein sequence ID" value="SEM84740.1"/>
    <property type="molecule type" value="Genomic_DNA"/>
</dbReference>
<evidence type="ECO:0000256" key="3">
    <source>
        <dbReference type="ARBA" id="ARBA00023163"/>
    </source>
</evidence>
<dbReference type="InterPro" id="IPR009057">
    <property type="entry name" value="Homeodomain-like_sf"/>
</dbReference>
<dbReference type="InterPro" id="IPR041490">
    <property type="entry name" value="KstR2_TetR_C"/>
</dbReference>
<evidence type="ECO:0000256" key="2">
    <source>
        <dbReference type="ARBA" id="ARBA00023125"/>
    </source>
</evidence>
<dbReference type="PRINTS" id="PR00455">
    <property type="entry name" value="HTHTETR"/>
</dbReference>
<dbReference type="Pfam" id="PF00440">
    <property type="entry name" value="TetR_N"/>
    <property type="match status" value="1"/>
</dbReference>
<dbReference type="InterPro" id="IPR036271">
    <property type="entry name" value="Tet_transcr_reg_TetR-rel_C_sf"/>
</dbReference>
<dbReference type="PROSITE" id="PS50977">
    <property type="entry name" value="HTH_TETR_2"/>
    <property type="match status" value="1"/>
</dbReference>
<dbReference type="PANTHER" id="PTHR30055">
    <property type="entry name" value="HTH-TYPE TRANSCRIPTIONAL REGULATOR RUTR"/>
    <property type="match status" value="1"/>
</dbReference>
<evidence type="ECO:0000256" key="1">
    <source>
        <dbReference type="ARBA" id="ARBA00023015"/>
    </source>
</evidence>
<proteinExistence type="predicted"/>
<gene>
    <name evidence="6" type="ORF">SAMN05444955_102294</name>
</gene>
<dbReference type="AlphaFoldDB" id="A0A1H8BPD9"/>
<organism evidence="6 7">
    <name type="scientific">Lihuaxuella thermophila</name>
    <dbReference type="NCBI Taxonomy" id="1173111"/>
    <lineage>
        <taxon>Bacteria</taxon>
        <taxon>Bacillati</taxon>
        <taxon>Bacillota</taxon>
        <taxon>Bacilli</taxon>
        <taxon>Bacillales</taxon>
        <taxon>Thermoactinomycetaceae</taxon>
        <taxon>Lihuaxuella</taxon>
    </lineage>
</organism>
<dbReference type="InterPro" id="IPR001647">
    <property type="entry name" value="HTH_TetR"/>
</dbReference>
<dbReference type="Gene3D" id="1.10.10.60">
    <property type="entry name" value="Homeodomain-like"/>
    <property type="match status" value="1"/>
</dbReference>
<dbReference type="RefSeq" id="WP_089965350.1">
    <property type="nucleotide sequence ID" value="NZ_FOCQ01000002.1"/>
</dbReference>
<dbReference type="FunFam" id="1.10.10.60:FF:000141">
    <property type="entry name" value="TetR family transcriptional regulator"/>
    <property type="match status" value="1"/>
</dbReference>
<dbReference type="GO" id="GO:0000976">
    <property type="term" value="F:transcription cis-regulatory region binding"/>
    <property type="evidence" value="ECO:0007669"/>
    <property type="project" value="TreeGrafter"/>
</dbReference>
<keyword evidence="3" id="KW-0804">Transcription</keyword>
<evidence type="ECO:0000256" key="4">
    <source>
        <dbReference type="PROSITE-ProRule" id="PRU00335"/>
    </source>
</evidence>
<reference evidence="6 7" key="1">
    <citation type="submission" date="2016-10" db="EMBL/GenBank/DDBJ databases">
        <authorList>
            <person name="de Groot N.N."/>
        </authorList>
    </citation>
    <scope>NUCLEOTIDE SEQUENCE [LARGE SCALE GENOMIC DNA]</scope>
    <source>
        <strain evidence="6 7">DSM 46701</strain>
    </source>
</reference>
<keyword evidence="1" id="KW-0805">Transcription regulation</keyword>
<protein>
    <submittedName>
        <fullName evidence="6">DNA-binding transcriptional regulator, AcrR family</fullName>
    </submittedName>
</protein>
<dbReference type="STRING" id="1173111.SAMN05444955_102294"/>
<evidence type="ECO:0000259" key="5">
    <source>
        <dbReference type="PROSITE" id="PS50977"/>
    </source>
</evidence>
<dbReference type="GO" id="GO:0045892">
    <property type="term" value="P:negative regulation of DNA-templated transcription"/>
    <property type="evidence" value="ECO:0007669"/>
    <property type="project" value="UniProtKB-ARBA"/>
</dbReference>
<dbReference type="PANTHER" id="PTHR30055:SF234">
    <property type="entry name" value="HTH-TYPE TRANSCRIPTIONAL REGULATOR BETI"/>
    <property type="match status" value="1"/>
</dbReference>
<dbReference type="InterPro" id="IPR050109">
    <property type="entry name" value="HTH-type_TetR-like_transc_reg"/>
</dbReference>
<dbReference type="SUPFAM" id="SSF46689">
    <property type="entry name" value="Homeodomain-like"/>
    <property type="match status" value="1"/>
</dbReference>